<dbReference type="Proteomes" id="UP000017836">
    <property type="component" value="Unassembled WGS sequence"/>
</dbReference>
<dbReference type="SUPFAM" id="SSF52058">
    <property type="entry name" value="L domain-like"/>
    <property type="match status" value="1"/>
</dbReference>
<evidence type="ECO:0000313" key="1">
    <source>
        <dbReference type="EMBL" id="ERN05861.1"/>
    </source>
</evidence>
<gene>
    <name evidence="1" type="ORF">AMTR_s00006p00263910</name>
</gene>
<accession>W1PE06</accession>
<name>W1PE06_AMBTC</name>
<dbReference type="HOGENOM" id="CLU_2112135_0_0_1"/>
<sequence>MSRLRTFLTFDINIETGTNSVPGSVMPGLLCSSRFICCLRTFLVFFTRKDIQTESVLGPVIPGLLCGSRFLRVLDLQGLELERLPEEVGQLILLRYLALRRSHSDNTPPNSTLEL</sequence>
<keyword evidence="2" id="KW-1185">Reference proteome</keyword>
<dbReference type="Gramene" id="ERN05861">
    <property type="protein sequence ID" value="ERN05861"/>
    <property type="gene ID" value="AMTR_s00006p00263910"/>
</dbReference>
<organism evidence="1 2">
    <name type="scientific">Amborella trichopoda</name>
    <dbReference type="NCBI Taxonomy" id="13333"/>
    <lineage>
        <taxon>Eukaryota</taxon>
        <taxon>Viridiplantae</taxon>
        <taxon>Streptophyta</taxon>
        <taxon>Embryophyta</taxon>
        <taxon>Tracheophyta</taxon>
        <taxon>Spermatophyta</taxon>
        <taxon>Magnoliopsida</taxon>
        <taxon>Amborellales</taxon>
        <taxon>Amborellaceae</taxon>
        <taxon>Amborella</taxon>
    </lineage>
</organism>
<reference evidence="2" key="1">
    <citation type="journal article" date="2013" name="Science">
        <title>The Amborella genome and the evolution of flowering plants.</title>
        <authorList>
            <consortium name="Amborella Genome Project"/>
        </authorList>
    </citation>
    <scope>NUCLEOTIDE SEQUENCE [LARGE SCALE GENOMIC DNA]</scope>
</reference>
<evidence type="ECO:0000313" key="2">
    <source>
        <dbReference type="Proteomes" id="UP000017836"/>
    </source>
</evidence>
<protein>
    <submittedName>
        <fullName evidence="1">Uncharacterized protein</fullName>
    </submittedName>
</protein>
<dbReference type="AlphaFoldDB" id="W1PE06"/>
<dbReference type="EMBL" id="KI393980">
    <property type="protein sequence ID" value="ERN05861.1"/>
    <property type="molecule type" value="Genomic_DNA"/>
</dbReference>
<proteinExistence type="predicted"/>